<organism evidence="2 3">
    <name type="scientific">Portibacter lacus</name>
    <dbReference type="NCBI Taxonomy" id="1099794"/>
    <lineage>
        <taxon>Bacteria</taxon>
        <taxon>Pseudomonadati</taxon>
        <taxon>Bacteroidota</taxon>
        <taxon>Saprospiria</taxon>
        <taxon>Saprospirales</taxon>
        <taxon>Haliscomenobacteraceae</taxon>
        <taxon>Portibacter</taxon>
    </lineage>
</organism>
<reference evidence="2" key="1">
    <citation type="journal article" date="2014" name="Int. J. Syst. Evol. Microbiol.">
        <title>Complete genome sequence of Corynebacterium casei LMG S-19264T (=DSM 44701T), isolated from a smear-ripened cheese.</title>
        <authorList>
            <consortium name="US DOE Joint Genome Institute (JGI-PGF)"/>
            <person name="Walter F."/>
            <person name="Albersmeier A."/>
            <person name="Kalinowski J."/>
            <person name="Ruckert C."/>
        </authorList>
    </citation>
    <scope>NUCLEOTIDE SEQUENCE</scope>
    <source>
        <strain evidence="2">NBRC 108769</strain>
    </source>
</reference>
<proteinExistence type="predicted"/>
<reference evidence="2" key="2">
    <citation type="submission" date="2023-01" db="EMBL/GenBank/DDBJ databases">
        <title>Draft genome sequence of Portibacter lacus strain NBRC 108769.</title>
        <authorList>
            <person name="Sun Q."/>
            <person name="Mori K."/>
        </authorList>
    </citation>
    <scope>NUCLEOTIDE SEQUENCE</scope>
    <source>
        <strain evidence="2">NBRC 108769</strain>
    </source>
</reference>
<dbReference type="RefSeq" id="WP_235295107.1">
    <property type="nucleotide sequence ID" value="NZ_BSOH01000031.1"/>
</dbReference>
<keyword evidence="1" id="KW-1133">Transmembrane helix</keyword>
<dbReference type="AlphaFoldDB" id="A0AA37WF93"/>
<evidence type="ECO:0000256" key="1">
    <source>
        <dbReference type="SAM" id="Phobius"/>
    </source>
</evidence>
<sequence>MKALRIISILALLVLFPAISYLYLIKGFNFRMDALKDLEPKEQLEAFDYPNVSLNDLKGKATLIFDGHNMKAKSLLEPVYDEFSHREEFQMIGFVADSAALRLYKNTKQWMTLLGDFPYEKEIALIDTGGVIRNFYDLDSISFKALIQHIPIIIPREKEQDIVLKREDEK</sequence>
<gene>
    <name evidence="2" type="ORF">GCM10007940_43220</name>
</gene>
<dbReference type="EMBL" id="BSOH01000031">
    <property type="protein sequence ID" value="GLR19706.1"/>
    <property type="molecule type" value="Genomic_DNA"/>
</dbReference>
<accession>A0AA37WF93</accession>
<protein>
    <submittedName>
        <fullName evidence="2">Uncharacterized protein</fullName>
    </submittedName>
</protein>
<keyword evidence="1" id="KW-0812">Transmembrane</keyword>
<evidence type="ECO:0000313" key="2">
    <source>
        <dbReference type="EMBL" id="GLR19706.1"/>
    </source>
</evidence>
<dbReference type="Proteomes" id="UP001156666">
    <property type="component" value="Unassembled WGS sequence"/>
</dbReference>
<evidence type="ECO:0000313" key="3">
    <source>
        <dbReference type="Proteomes" id="UP001156666"/>
    </source>
</evidence>
<keyword evidence="1" id="KW-0472">Membrane</keyword>
<comment type="caution">
    <text evidence="2">The sequence shown here is derived from an EMBL/GenBank/DDBJ whole genome shotgun (WGS) entry which is preliminary data.</text>
</comment>
<keyword evidence="3" id="KW-1185">Reference proteome</keyword>
<name>A0AA37WF93_9BACT</name>
<feature type="transmembrane region" description="Helical" evidence="1">
    <location>
        <begin position="6"/>
        <end position="25"/>
    </location>
</feature>